<dbReference type="InterPro" id="IPR043168">
    <property type="entry name" value="DegV_C"/>
</dbReference>
<dbReference type="PANTHER" id="PTHR33434">
    <property type="entry name" value="DEGV DOMAIN-CONTAINING PROTEIN DR_1986-RELATED"/>
    <property type="match status" value="1"/>
</dbReference>
<comment type="function">
    <text evidence="1">May bind long-chain fatty acids, such as palmitate, and may play a role in lipid transport or fatty acid metabolism.</text>
</comment>
<proteinExistence type="predicted"/>
<evidence type="ECO:0000313" key="3">
    <source>
        <dbReference type="EMBL" id="GAA0348436.1"/>
    </source>
</evidence>
<keyword evidence="4" id="KW-1185">Reference proteome</keyword>
<protein>
    <submittedName>
        <fullName evidence="3">DegV family protein</fullName>
    </submittedName>
</protein>
<comment type="caution">
    <text evidence="3">The sequence shown here is derived from an EMBL/GenBank/DDBJ whole genome shotgun (WGS) entry which is preliminary data.</text>
</comment>
<keyword evidence="2" id="KW-0446">Lipid-binding</keyword>
<dbReference type="PANTHER" id="PTHR33434:SF8">
    <property type="entry name" value="DEGV DOMAIN-CONTAINING PROTEIN SPR1019"/>
    <property type="match status" value="1"/>
</dbReference>
<dbReference type="Gene3D" id="3.40.50.10170">
    <property type="match status" value="1"/>
</dbReference>
<accession>A0ABP3GPK9</accession>
<dbReference type="NCBIfam" id="TIGR00762">
    <property type="entry name" value="DegV"/>
    <property type="match status" value="1"/>
</dbReference>
<reference evidence="4" key="1">
    <citation type="journal article" date="2019" name="Int. J. Syst. Evol. Microbiol.">
        <title>The Global Catalogue of Microorganisms (GCM) 10K type strain sequencing project: providing services to taxonomists for standard genome sequencing and annotation.</title>
        <authorList>
            <consortium name="The Broad Institute Genomics Platform"/>
            <consortium name="The Broad Institute Genome Sequencing Center for Infectious Disease"/>
            <person name="Wu L."/>
            <person name="Ma J."/>
        </authorList>
    </citation>
    <scope>NUCLEOTIDE SEQUENCE [LARGE SCALE GENOMIC DNA]</scope>
    <source>
        <strain evidence="4">JCM 9731</strain>
    </source>
</reference>
<gene>
    <name evidence="3" type="ORF">GCM10008967_43450</name>
</gene>
<dbReference type="InterPro" id="IPR003797">
    <property type="entry name" value="DegV"/>
</dbReference>
<organism evidence="3 4">
    <name type="scientific">Bacillus carboniphilus</name>
    <dbReference type="NCBI Taxonomy" id="86663"/>
    <lineage>
        <taxon>Bacteria</taxon>
        <taxon>Bacillati</taxon>
        <taxon>Bacillota</taxon>
        <taxon>Bacilli</taxon>
        <taxon>Bacillales</taxon>
        <taxon>Bacillaceae</taxon>
        <taxon>Bacillus</taxon>
    </lineage>
</organism>
<dbReference type="SUPFAM" id="SSF82549">
    <property type="entry name" value="DAK1/DegV-like"/>
    <property type="match status" value="1"/>
</dbReference>
<name>A0ABP3GPK9_9BACI</name>
<dbReference type="RefSeq" id="WP_343804226.1">
    <property type="nucleotide sequence ID" value="NZ_BAAADJ010000064.1"/>
</dbReference>
<dbReference type="EMBL" id="BAAADJ010000064">
    <property type="protein sequence ID" value="GAA0348436.1"/>
    <property type="molecule type" value="Genomic_DNA"/>
</dbReference>
<dbReference type="Proteomes" id="UP001500782">
    <property type="component" value="Unassembled WGS sequence"/>
</dbReference>
<evidence type="ECO:0000313" key="4">
    <source>
        <dbReference type="Proteomes" id="UP001500782"/>
    </source>
</evidence>
<dbReference type="InterPro" id="IPR050270">
    <property type="entry name" value="DegV_domain_contain"/>
</dbReference>
<dbReference type="PROSITE" id="PS51482">
    <property type="entry name" value="DEGV"/>
    <property type="match status" value="1"/>
</dbReference>
<dbReference type="Pfam" id="PF02645">
    <property type="entry name" value="DegV"/>
    <property type="match status" value="1"/>
</dbReference>
<dbReference type="Gene3D" id="3.30.1180.10">
    <property type="match status" value="1"/>
</dbReference>
<sequence>MKKIAIVTDSTVDLSVEEAKNYNVEIVPLSISLNGNVYTDRVDITPSEFIAKMKESKELPKSSQPPVGLFLEKYEGLLEQGFEVLSIHMASNLSGTVRAAEQAAQMASGPVTVVDSKFISKGLAFQVLEAAQMAEKGHTISDILERVNDIKNKTKLFVVVDTLENLVKGGRIGRGKALIGSLLNIKPIAVLEDGQYTPVKKVRSYSQATSYLVKQFLEDVKGKTVKGAALVHADGLEFAKTIKAKLDELQVFQPITIEDTTPIISTHTGPGAIAFIYFAE</sequence>
<evidence type="ECO:0000256" key="1">
    <source>
        <dbReference type="ARBA" id="ARBA00003238"/>
    </source>
</evidence>
<evidence type="ECO:0000256" key="2">
    <source>
        <dbReference type="ARBA" id="ARBA00023121"/>
    </source>
</evidence>